<dbReference type="CDD" id="cd00077">
    <property type="entry name" value="HDc"/>
    <property type="match status" value="1"/>
</dbReference>
<dbReference type="RefSeq" id="WP_301193067.1">
    <property type="nucleotide sequence ID" value="NZ_JAPDPJ010000120.1"/>
</dbReference>
<dbReference type="SUPFAM" id="SSF55874">
    <property type="entry name" value="ATPase domain of HSP90 chaperone/DNA topoisomerase II/histidine kinase"/>
    <property type="match status" value="1"/>
</dbReference>
<dbReference type="Gene3D" id="1.10.3210.10">
    <property type="entry name" value="Hypothetical protein af1432"/>
    <property type="match status" value="1"/>
</dbReference>
<dbReference type="Proteomes" id="UP001209229">
    <property type="component" value="Unassembled WGS sequence"/>
</dbReference>
<dbReference type="SUPFAM" id="SSF109604">
    <property type="entry name" value="HD-domain/PDEase-like"/>
    <property type="match status" value="1"/>
</dbReference>
<reference evidence="6" key="1">
    <citation type="submission" date="2022-10" db="EMBL/GenBank/DDBJ databases">
        <authorList>
            <person name="Yu W.X."/>
        </authorList>
    </citation>
    <scope>NUCLEOTIDE SEQUENCE</scope>
    <source>
        <strain evidence="6">AAT</strain>
    </source>
</reference>
<dbReference type="Pfam" id="PF24391">
    <property type="entry name" value="HD-CE"/>
    <property type="match status" value="1"/>
</dbReference>
<keyword evidence="2" id="KW-0547">Nucleotide-binding</keyword>
<dbReference type="InterPro" id="IPR056471">
    <property type="entry name" value="HD-CE"/>
</dbReference>
<comment type="caution">
    <text evidence="6">The sequence shown here is derived from an EMBL/GenBank/DDBJ whole genome shotgun (WGS) entry which is preliminary data.</text>
</comment>
<evidence type="ECO:0000313" key="7">
    <source>
        <dbReference type="Proteomes" id="UP001209229"/>
    </source>
</evidence>
<evidence type="ECO:0000256" key="4">
    <source>
        <dbReference type="ARBA" id="ARBA00023186"/>
    </source>
</evidence>
<dbReference type="InterPro" id="IPR020575">
    <property type="entry name" value="Hsp90_N"/>
</dbReference>
<keyword evidence="3 6" id="KW-0067">ATP-binding</keyword>
<gene>
    <name evidence="6" type="ORF">OM075_23870</name>
</gene>
<evidence type="ECO:0000256" key="2">
    <source>
        <dbReference type="ARBA" id="ARBA00022741"/>
    </source>
</evidence>
<dbReference type="GO" id="GO:0005524">
    <property type="term" value="F:ATP binding"/>
    <property type="evidence" value="ECO:0007669"/>
    <property type="project" value="UniProtKB-KW"/>
</dbReference>
<sequence length="836" mass="97518">MNIDTDYKIDDLALVKYLKEIESPFLSKIQEVYEQVKDILNSRVQYVFPNYTLHNTGHSFRVMEYMSKLVDDYTKLNELEITLLIYSALLHDIGMAVSEEDIDLIKSDSFPFCDVKYSSMKKIMKGDDSLALQEYVRRIHSSLSGRYIENCLSDKLVIPKLPNLDFTKELALICEAHTKDYDWIKNNLRIKEVRGDYTFNSQFIAAILRLADILDIDGNRTPYNLYELIAPKGKSDEEWKQHFVISNNEKIIINEKTKQKRIVFHGKASNASIHRKILTYIGWIKDELTYATTLVHAWPEQYSLVYDNAPEINIQTEGYTFSDYKMTLEFKAISSLLMGEKIYGNKSLGLRELIQNSIDSCRIRQETEETVKEFGEEAYQPRIKVVLDKKRNNVIIKDNGTGMSMDIIKKHFLNIGVSYYTSTDFLLKDFDYKPIGNFGIGFLSCFMLSDEVSVLTRHYKSKFKYLVELEKGNEWTSLTESEDVEFNGTEVILDYSHFMNVFENKTINIKNFLNKYFLTDNIEFDLIDKDSESIEKIINPVVFSGELEKGHLKINFGDYLNEIEGYAIIKQRSKFITKFEDLDFAGQLYSYNDEDGFIEVNDFSKLNIDDYINDKEIKYLTIPIVEYHLEDDFLSGMKFTGDDVGEVLDKLDRELTWISVIVPKDYQTYLDGEVVKPGEYVFENLSFDDLVDIGHSSSCATKTYLRTITLFEGKKNTLYLPFDKKDRDLSYFYYRNEKRKELFMRSVLIKDFRFNIEISASIFEIQTIVANINSRKFVPDISRNNIDDNAKKLVNYMIGKVIHIGASKYLNLLDEEKSTLVNFINSFYKEKSEFEK</sequence>
<dbReference type="InterPro" id="IPR036890">
    <property type="entry name" value="HATPase_C_sf"/>
</dbReference>
<dbReference type="AlphaFoldDB" id="A0AAE3M9F8"/>
<keyword evidence="4" id="KW-0143">Chaperone</keyword>
<dbReference type="PRINTS" id="PR00775">
    <property type="entry name" value="HEATSHOCK90"/>
</dbReference>
<proteinExistence type="inferred from homology"/>
<dbReference type="GO" id="GO:0051082">
    <property type="term" value="F:unfolded protein binding"/>
    <property type="evidence" value="ECO:0007669"/>
    <property type="project" value="InterPro"/>
</dbReference>
<dbReference type="EMBL" id="JAPDPJ010000120">
    <property type="protein sequence ID" value="MCW3789518.1"/>
    <property type="molecule type" value="Genomic_DNA"/>
</dbReference>
<evidence type="ECO:0000313" key="6">
    <source>
        <dbReference type="EMBL" id="MCW3789518.1"/>
    </source>
</evidence>
<feature type="domain" description="HD-CE" evidence="5">
    <location>
        <begin position="48"/>
        <end position="289"/>
    </location>
</feature>
<comment type="similarity">
    <text evidence="1">Belongs to the heat shock protein 90 family.</text>
</comment>
<accession>A0AAE3M9F8</accession>
<evidence type="ECO:0000256" key="3">
    <source>
        <dbReference type="ARBA" id="ARBA00022840"/>
    </source>
</evidence>
<evidence type="ECO:0000256" key="1">
    <source>
        <dbReference type="ARBA" id="ARBA00008239"/>
    </source>
</evidence>
<dbReference type="GO" id="GO:0140662">
    <property type="term" value="F:ATP-dependent protein folding chaperone"/>
    <property type="evidence" value="ECO:0007669"/>
    <property type="project" value="InterPro"/>
</dbReference>
<evidence type="ECO:0000259" key="5">
    <source>
        <dbReference type="Pfam" id="PF24391"/>
    </source>
</evidence>
<dbReference type="InterPro" id="IPR001404">
    <property type="entry name" value="Hsp90_fam"/>
</dbReference>
<dbReference type="Pfam" id="PF13589">
    <property type="entry name" value="HATPase_c_3"/>
    <property type="match status" value="1"/>
</dbReference>
<dbReference type="PANTHER" id="PTHR11528">
    <property type="entry name" value="HEAT SHOCK PROTEIN 90 FAMILY MEMBER"/>
    <property type="match status" value="1"/>
</dbReference>
<organism evidence="6 7">
    <name type="scientific">Plebeiibacterium sediminum</name>
    <dbReference type="NCBI Taxonomy" id="2992112"/>
    <lineage>
        <taxon>Bacteria</taxon>
        <taxon>Pseudomonadati</taxon>
        <taxon>Bacteroidota</taxon>
        <taxon>Bacteroidia</taxon>
        <taxon>Marinilabiliales</taxon>
        <taxon>Marinilabiliaceae</taxon>
        <taxon>Plebeiibacterium</taxon>
    </lineage>
</organism>
<name>A0AAE3M9F8_9BACT</name>
<protein>
    <submittedName>
        <fullName evidence="6">ATP-binding protein</fullName>
    </submittedName>
</protein>
<keyword evidence="7" id="KW-1185">Reference proteome</keyword>
<dbReference type="InterPro" id="IPR003607">
    <property type="entry name" value="HD/PDEase_dom"/>
</dbReference>
<dbReference type="GO" id="GO:0016887">
    <property type="term" value="F:ATP hydrolysis activity"/>
    <property type="evidence" value="ECO:0007669"/>
    <property type="project" value="InterPro"/>
</dbReference>
<dbReference type="Gene3D" id="3.30.565.10">
    <property type="entry name" value="Histidine kinase-like ATPase, C-terminal domain"/>
    <property type="match status" value="1"/>
</dbReference>